<dbReference type="AlphaFoldDB" id="A0A1M6I6E7"/>
<evidence type="ECO:0008006" key="4">
    <source>
        <dbReference type="Google" id="ProtNLM"/>
    </source>
</evidence>
<feature type="transmembrane region" description="Helical" evidence="1">
    <location>
        <begin position="93"/>
        <end position="111"/>
    </location>
</feature>
<reference evidence="2 3" key="1">
    <citation type="submission" date="2016-11" db="EMBL/GenBank/DDBJ databases">
        <authorList>
            <person name="Jaros S."/>
            <person name="Januszkiewicz K."/>
            <person name="Wedrychowicz H."/>
        </authorList>
    </citation>
    <scope>NUCLEOTIDE SEQUENCE [LARGE SCALE GENOMIC DNA]</scope>
    <source>
        <strain evidence="2 3">DSM 18772</strain>
    </source>
</reference>
<dbReference type="RefSeq" id="WP_143183299.1">
    <property type="nucleotide sequence ID" value="NZ_FQYR01000003.1"/>
</dbReference>
<dbReference type="Proteomes" id="UP000184510">
    <property type="component" value="Unassembled WGS sequence"/>
</dbReference>
<evidence type="ECO:0000313" key="2">
    <source>
        <dbReference type="EMBL" id="SHJ30017.1"/>
    </source>
</evidence>
<accession>A0A1M6I6E7</accession>
<gene>
    <name evidence="2" type="ORF">SAMN02745181_1698</name>
</gene>
<keyword evidence="1" id="KW-1133">Transmembrane helix</keyword>
<keyword evidence="1" id="KW-0472">Membrane</keyword>
<proteinExistence type="predicted"/>
<dbReference type="EMBL" id="FQYR01000003">
    <property type="protein sequence ID" value="SHJ30017.1"/>
    <property type="molecule type" value="Genomic_DNA"/>
</dbReference>
<keyword evidence="3" id="KW-1185">Reference proteome</keyword>
<evidence type="ECO:0000256" key="1">
    <source>
        <dbReference type="SAM" id="Phobius"/>
    </source>
</evidence>
<keyword evidence="1" id="KW-0812">Transmembrane</keyword>
<organism evidence="2 3">
    <name type="scientific">Rubritalea squalenifaciens DSM 18772</name>
    <dbReference type="NCBI Taxonomy" id="1123071"/>
    <lineage>
        <taxon>Bacteria</taxon>
        <taxon>Pseudomonadati</taxon>
        <taxon>Verrucomicrobiota</taxon>
        <taxon>Verrucomicrobiia</taxon>
        <taxon>Verrucomicrobiales</taxon>
        <taxon>Rubritaleaceae</taxon>
        <taxon>Rubritalea</taxon>
    </lineage>
</organism>
<protein>
    <recommendedName>
        <fullName evidence="4">DUF304 domain-containing protein</fullName>
    </recommendedName>
</protein>
<sequence length="193" mass="22168">MIQFDIELRDKHAHKNQVSNKTSEQTSKKMISKLIGSGTKSIAEPEKELRFTRARQATGFFFAAAVFFMLTIGTLFCGFLNLGWNDYYFQKNWWLSFLFLIPAFICLRVAFRCIRHAYIILTPLGIEIFPFFKPQADLQVIFWQDIDSAEIEDNNLILHSNQEKTAGVVVTLNPISETKIPLLKKAVTSRLAN</sequence>
<evidence type="ECO:0000313" key="3">
    <source>
        <dbReference type="Proteomes" id="UP000184510"/>
    </source>
</evidence>
<dbReference type="STRING" id="1123071.SAMN02745181_1698"/>
<name>A0A1M6I6E7_9BACT</name>
<dbReference type="InParanoid" id="A0A1M6I6E7"/>
<dbReference type="OrthoDB" id="199663at2"/>
<feature type="transmembrane region" description="Helical" evidence="1">
    <location>
        <begin position="60"/>
        <end position="81"/>
    </location>
</feature>